<feature type="domain" description="GST C-terminal" evidence="6">
    <location>
        <begin position="87"/>
        <end position="210"/>
    </location>
</feature>
<evidence type="ECO:0000259" key="5">
    <source>
        <dbReference type="PROSITE" id="PS50404"/>
    </source>
</evidence>
<sequence>MEEVKLIGFWPSPYVYRVIWALKLKGIKYEYIEEDIFNKSDMLWRYNPVHKKVPVLVHAGGKPIAESIVILEYIEETWPDNPLLPDDPHERAVARFWAKFGEDKNNNFSGYFVTSGEQQVKAIKEMKELLGILEEHGLGEKKFFGGNNIGLADLAFGWIACLLEITQEAAGVKVLEADSFPRLQAWIKNFNEIPAIKESLSDRNELLTYFKVAKRTLSLLSTIIYILNTSY</sequence>
<dbReference type="FunFam" id="1.20.1050.10:FF:000012">
    <property type="entry name" value="Tau class glutathione S-transferase"/>
    <property type="match status" value="1"/>
</dbReference>
<reference evidence="7" key="1">
    <citation type="submission" date="2020-03" db="EMBL/GenBank/DDBJ databases">
        <title>Castanea mollissima Vanexum genome sequencing.</title>
        <authorList>
            <person name="Staton M."/>
        </authorList>
    </citation>
    <scope>NUCLEOTIDE SEQUENCE</scope>
    <source>
        <tissue evidence="7">Leaf</tissue>
    </source>
</reference>
<dbReference type="InterPro" id="IPR036282">
    <property type="entry name" value="Glutathione-S-Trfase_C_sf"/>
</dbReference>
<gene>
    <name evidence="7" type="ORF">CMV_019419</name>
</gene>
<dbReference type="Pfam" id="PF02798">
    <property type="entry name" value="GST_N"/>
    <property type="match status" value="1"/>
</dbReference>
<dbReference type="SUPFAM" id="SSF47616">
    <property type="entry name" value="GST C-terminal domain-like"/>
    <property type="match status" value="1"/>
</dbReference>
<comment type="similarity">
    <text evidence="4">Belongs to the GST superfamily.</text>
</comment>
<dbReference type="OrthoDB" id="4951845at2759"/>
<dbReference type="GO" id="GO:0005737">
    <property type="term" value="C:cytoplasm"/>
    <property type="evidence" value="ECO:0007669"/>
    <property type="project" value="TreeGrafter"/>
</dbReference>
<evidence type="ECO:0000256" key="4">
    <source>
        <dbReference type="RuleBase" id="RU003494"/>
    </source>
</evidence>
<dbReference type="CDD" id="cd03058">
    <property type="entry name" value="GST_N_Tau"/>
    <property type="match status" value="1"/>
</dbReference>
<dbReference type="AlphaFoldDB" id="A0A8J4QPV5"/>
<dbReference type="SFLD" id="SFLDG00358">
    <property type="entry name" value="Main_(cytGST)"/>
    <property type="match status" value="1"/>
</dbReference>
<evidence type="ECO:0000313" key="8">
    <source>
        <dbReference type="Proteomes" id="UP000737018"/>
    </source>
</evidence>
<evidence type="ECO:0000256" key="1">
    <source>
        <dbReference type="ARBA" id="ARBA00012452"/>
    </source>
</evidence>
<dbReference type="EMBL" id="JRKL02003409">
    <property type="protein sequence ID" value="KAF3955353.1"/>
    <property type="molecule type" value="Genomic_DNA"/>
</dbReference>
<dbReference type="InterPro" id="IPR004046">
    <property type="entry name" value="GST_C"/>
</dbReference>
<dbReference type="Gene3D" id="1.20.1050.10">
    <property type="match status" value="1"/>
</dbReference>
<dbReference type="InterPro" id="IPR040079">
    <property type="entry name" value="Glutathione_S-Trfase"/>
</dbReference>
<dbReference type="SFLD" id="SFLDS00019">
    <property type="entry name" value="Glutathione_Transferase_(cytos"/>
    <property type="match status" value="1"/>
</dbReference>
<dbReference type="FunFam" id="3.40.30.10:FF:000014">
    <property type="entry name" value="Tau class glutathione S-transferase"/>
    <property type="match status" value="1"/>
</dbReference>
<dbReference type="PANTHER" id="PTHR11260:SF775">
    <property type="entry name" value="GLUTATHIONE S-TRANSFERASE U10"/>
    <property type="match status" value="1"/>
</dbReference>
<keyword evidence="8" id="KW-1185">Reference proteome</keyword>
<dbReference type="SFLD" id="SFLDG01152">
    <property type="entry name" value="Main.3:_Omega-_and_Tau-like"/>
    <property type="match status" value="1"/>
</dbReference>
<dbReference type="Proteomes" id="UP000737018">
    <property type="component" value="Unassembled WGS sequence"/>
</dbReference>
<keyword evidence="2" id="KW-0808">Transferase</keyword>
<feature type="domain" description="GST N-terminal" evidence="5">
    <location>
        <begin position="2"/>
        <end position="82"/>
    </location>
</feature>
<dbReference type="InterPro" id="IPR010987">
    <property type="entry name" value="Glutathione-S-Trfase_C-like"/>
</dbReference>
<dbReference type="PROSITE" id="PS50405">
    <property type="entry name" value="GST_CTER"/>
    <property type="match status" value="1"/>
</dbReference>
<dbReference type="SUPFAM" id="SSF52833">
    <property type="entry name" value="Thioredoxin-like"/>
    <property type="match status" value="1"/>
</dbReference>
<comment type="caution">
    <text evidence="7">The sequence shown here is derived from an EMBL/GenBank/DDBJ whole genome shotgun (WGS) entry which is preliminary data.</text>
</comment>
<name>A0A8J4QPV5_9ROSI</name>
<dbReference type="Pfam" id="PF00043">
    <property type="entry name" value="GST_C"/>
    <property type="match status" value="1"/>
</dbReference>
<accession>A0A8J4QPV5</accession>
<dbReference type="PROSITE" id="PS50404">
    <property type="entry name" value="GST_NTER"/>
    <property type="match status" value="1"/>
</dbReference>
<comment type="catalytic activity">
    <reaction evidence="3">
        <text>RX + glutathione = an S-substituted glutathione + a halide anion + H(+)</text>
        <dbReference type="Rhea" id="RHEA:16437"/>
        <dbReference type="ChEBI" id="CHEBI:15378"/>
        <dbReference type="ChEBI" id="CHEBI:16042"/>
        <dbReference type="ChEBI" id="CHEBI:17792"/>
        <dbReference type="ChEBI" id="CHEBI:57925"/>
        <dbReference type="ChEBI" id="CHEBI:90779"/>
        <dbReference type="EC" id="2.5.1.18"/>
    </reaction>
</comment>
<organism evidence="7 8">
    <name type="scientific">Castanea mollissima</name>
    <name type="common">Chinese chestnut</name>
    <dbReference type="NCBI Taxonomy" id="60419"/>
    <lineage>
        <taxon>Eukaryota</taxon>
        <taxon>Viridiplantae</taxon>
        <taxon>Streptophyta</taxon>
        <taxon>Embryophyta</taxon>
        <taxon>Tracheophyta</taxon>
        <taxon>Spermatophyta</taxon>
        <taxon>Magnoliopsida</taxon>
        <taxon>eudicotyledons</taxon>
        <taxon>Gunneridae</taxon>
        <taxon>Pentapetalae</taxon>
        <taxon>rosids</taxon>
        <taxon>fabids</taxon>
        <taxon>Fagales</taxon>
        <taxon>Fagaceae</taxon>
        <taxon>Castanea</taxon>
    </lineage>
</organism>
<evidence type="ECO:0000256" key="3">
    <source>
        <dbReference type="ARBA" id="ARBA00047960"/>
    </source>
</evidence>
<protein>
    <recommendedName>
        <fullName evidence="1">glutathione transferase</fullName>
        <ecNumber evidence="1">2.5.1.18</ecNumber>
    </recommendedName>
</protein>
<dbReference type="InterPro" id="IPR045073">
    <property type="entry name" value="Omega/Tau-like"/>
</dbReference>
<dbReference type="GO" id="GO:0006749">
    <property type="term" value="P:glutathione metabolic process"/>
    <property type="evidence" value="ECO:0007669"/>
    <property type="project" value="InterPro"/>
</dbReference>
<evidence type="ECO:0000256" key="2">
    <source>
        <dbReference type="ARBA" id="ARBA00022679"/>
    </source>
</evidence>
<evidence type="ECO:0000259" key="6">
    <source>
        <dbReference type="PROSITE" id="PS50405"/>
    </source>
</evidence>
<dbReference type="GO" id="GO:0004364">
    <property type="term" value="F:glutathione transferase activity"/>
    <property type="evidence" value="ECO:0007669"/>
    <property type="project" value="UniProtKB-EC"/>
</dbReference>
<dbReference type="InterPro" id="IPR045074">
    <property type="entry name" value="GST_C_Tau"/>
</dbReference>
<dbReference type="PANTHER" id="PTHR11260">
    <property type="entry name" value="GLUTATHIONE S-TRANSFERASE, GST, SUPERFAMILY, GST DOMAIN CONTAINING"/>
    <property type="match status" value="1"/>
</dbReference>
<dbReference type="InterPro" id="IPR036249">
    <property type="entry name" value="Thioredoxin-like_sf"/>
</dbReference>
<proteinExistence type="inferred from homology"/>
<dbReference type="InterPro" id="IPR004045">
    <property type="entry name" value="Glutathione_S-Trfase_N"/>
</dbReference>
<dbReference type="EC" id="2.5.1.18" evidence="1"/>
<dbReference type="Gene3D" id="3.40.30.10">
    <property type="entry name" value="Glutaredoxin"/>
    <property type="match status" value="1"/>
</dbReference>
<dbReference type="CDD" id="cd03185">
    <property type="entry name" value="GST_C_Tau"/>
    <property type="match status" value="1"/>
</dbReference>
<evidence type="ECO:0000313" key="7">
    <source>
        <dbReference type="EMBL" id="KAF3955353.1"/>
    </source>
</evidence>